<dbReference type="InterPro" id="IPR017938">
    <property type="entry name" value="Riboflavin_synthase-like_b-brl"/>
</dbReference>
<keyword evidence="5" id="KW-0274">FAD</keyword>
<evidence type="ECO:0000256" key="3">
    <source>
        <dbReference type="ARBA" id="ARBA00022714"/>
    </source>
</evidence>
<dbReference type="GO" id="GO:0046872">
    <property type="term" value="F:metal ion binding"/>
    <property type="evidence" value="ECO:0007669"/>
    <property type="project" value="UniProtKB-KW"/>
</dbReference>
<evidence type="ECO:0000256" key="1">
    <source>
        <dbReference type="ARBA" id="ARBA00001974"/>
    </source>
</evidence>
<keyword evidence="4" id="KW-0479">Metal-binding</keyword>
<accession>A0A383XRF4</accession>
<evidence type="ECO:0000313" key="13">
    <source>
        <dbReference type="EMBL" id="PWN55208.1"/>
    </source>
</evidence>
<keyword evidence="10" id="KW-1133">Transmembrane helix</keyword>
<dbReference type="InterPro" id="IPR017927">
    <property type="entry name" value="FAD-bd_FR_type"/>
</dbReference>
<evidence type="ECO:0000259" key="12">
    <source>
        <dbReference type="PROSITE" id="PS51384"/>
    </source>
</evidence>
<dbReference type="GO" id="GO:0050660">
    <property type="term" value="F:flavin adenine dinucleotide binding"/>
    <property type="evidence" value="ECO:0007669"/>
    <property type="project" value="TreeGrafter"/>
</dbReference>
<dbReference type="Pfam" id="PF00111">
    <property type="entry name" value="Fer2"/>
    <property type="match status" value="1"/>
</dbReference>
<reference evidence="13 14" key="1">
    <citation type="submission" date="2018-05" db="EMBL/GenBank/DDBJ databases">
        <title>Abyssibacter profundi OUC007T gen. nov., sp. nov, a marine bacterium isolated from seawater of the Mariana Trench.</title>
        <authorList>
            <person name="Zhou S."/>
        </authorList>
    </citation>
    <scope>NUCLEOTIDE SEQUENCE [LARGE SCALE GENOMIC DNA]</scope>
    <source>
        <strain evidence="13 14">OUC007</strain>
    </source>
</reference>
<keyword evidence="7" id="KW-0408">Iron</keyword>
<dbReference type="InterPro" id="IPR001041">
    <property type="entry name" value="2Fe-2S_ferredoxin-type"/>
</dbReference>
<dbReference type="PANTHER" id="PTHR47354:SF8">
    <property type="entry name" value="1,2-PHENYLACETYL-COA EPOXIDASE, SUBUNIT E"/>
    <property type="match status" value="1"/>
</dbReference>
<keyword evidence="2" id="KW-0285">Flavoprotein</keyword>
<keyword evidence="14" id="KW-1185">Reference proteome</keyword>
<evidence type="ECO:0000256" key="9">
    <source>
        <dbReference type="ARBA" id="ARBA00034078"/>
    </source>
</evidence>
<gene>
    <name evidence="13" type="ORF">DEH80_13365</name>
</gene>
<dbReference type="InterPro" id="IPR039261">
    <property type="entry name" value="FNR_nucleotide-bd"/>
</dbReference>
<dbReference type="InterPro" id="IPR001709">
    <property type="entry name" value="Flavoprot_Pyr_Nucl_cyt_Rdtase"/>
</dbReference>
<organism evidence="13 14">
    <name type="scientific">Abyssibacter profundi</name>
    <dbReference type="NCBI Taxonomy" id="2182787"/>
    <lineage>
        <taxon>Bacteria</taxon>
        <taxon>Pseudomonadati</taxon>
        <taxon>Pseudomonadota</taxon>
        <taxon>Gammaproteobacteria</taxon>
        <taxon>Chromatiales</taxon>
        <taxon>Oceanococcaceae</taxon>
        <taxon>Abyssibacter</taxon>
    </lineage>
</organism>
<dbReference type="SUPFAM" id="SSF54292">
    <property type="entry name" value="2Fe-2S ferredoxin-like"/>
    <property type="match status" value="1"/>
</dbReference>
<dbReference type="CDD" id="cd00207">
    <property type="entry name" value="fer2"/>
    <property type="match status" value="1"/>
</dbReference>
<dbReference type="InterPro" id="IPR050415">
    <property type="entry name" value="MRET"/>
</dbReference>
<dbReference type="InterPro" id="IPR001433">
    <property type="entry name" value="OxRdtase_FAD/NAD-bd"/>
</dbReference>
<keyword evidence="8" id="KW-0411">Iron-sulfur</keyword>
<dbReference type="SUPFAM" id="SSF52343">
    <property type="entry name" value="Ferredoxin reductase-like, C-terminal NADP-linked domain"/>
    <property type="match status" value="1"/>
</dbReference>
<dbReference type="SUPFAM" id="SSF63380">
    <property type="entry name" value="Riboflavin synthase domain-like"/>
    <property type="match status" value="1"/>
</dbReference>
<keyword evidence="10" id="KW-0472">Membrane</keyword>
<feature type="domain" description="FAD-binding FR-type" evidence="12">
    <location>
        <begin position="73"/>
        <end position="188"/>
    </location>
</feature>
<dbReference type="Pfam" id="PF00175">
    <property type="entry name" value="NAD_binding_1"/>
    <property type="match status" value="1"/>
</dbReference>
<sequence length="423" mass="45915">MDWLVAPMTVQLLGAVLVIGALLHLATVLLRARSDAAMARRYHDQRLQQLDLELATAAVRHRSAVRAVDAGWSGTRKFRIERKVPESDSVTSFYLIPHDGKALPPFKPGQFLTFQLKLPDRAKPLVRCYSLSDSPSETGHYRISVKRLDPPPKAPDAPPGLSSNFLHREVSEGEILDVKAPAGDFFLDLEERRPVVLIGGGVGITPVFSMLKAACAAGYDQEIWFFSGARFGADQIYQDDLKALEAAHDNLRVCLCYSEPTEGDVLGETYHHHGWVGVDLFKQMLPSNNYVFYICGPPPMMAAVTQDLADWGVPKADIRMEAFGPASIKKTESKPASDVPAVTVEFAHSGKTVNWSGAETLLELAEDNDVVIDSGCRAGNCGTCVTAVRSGEVDYASPPSAEPEAGSCLPCIARPTSNLVLDA</sequence>
<proteinExistence type="predicted"/>
<evidence type="ECO:0000256" key="4">
    <source>
        <dbReference type="ARBA" id="ARBA00022723"/>
    </source>
</evidence>
<dbReference type="OrthoDB" id="9796486at2"/>
<dbReference type="PROSITE" id="PS51384">
    <property type="entry name" value="FAD_FR"/>
    <property type="match status" value="1"/>
</dbReference>
<dbReference type="Gene3D" id="3.10.20.30">
    <property type="match status" value="1"/>
</dbReference>
<dbReference type="PRINTS" id="PR00371">
    <property type="entry name" value="FPNCR"/>
</dbReference>
<dbReference type="CDD" id="cd06184">
    <property type="entry name" value="flavohem_like_fad_nad_binding"/>
    <property type="match status" value="1"/>
</dbReference>
<comment type="cofactor">
    <cofactor evidence="1">
        <name>FAD</name>
        <dbReference type="ChEBI" id="CHEBI:57692"/>
    </cofactor>
</comment>
<dbReference type="PANTHER" id="PTHR47354">
    <property type="entry name" value="NADH OXIDOREDUCTASE HCR"/>
    <property type="match status" value="1"/>
</dbReference>
<dbReference type="PRINTS" id="PR00406">
    <property type="entry name" value="CYTB5RDTASE"/>
</dbReference>
<name>A0A383XRF4_9GAMM</name>
<dbReference type="RefSeq" id="WP_109721012.1">
    <property type="nucleotide sequence ID" value="NZ_QEQK01000012.1"/>
</dbReference>
<dbReference type="Pfam" id="PF00970">
    <property type="entry name" value="FAD_binding_6"/>
    <property type="match status" value="1"/>
</dbReference>
<dbReference type="InterPro" id="IPR012675">
    <property type="entry name" value="Beta-grasp_dom_sf"/>
</dbReference>
<keyword evidence="10" id="KW-0812">Transmembrane</keyword>
<evidence type="ECO:0000256" key="8">
    <source>
        <dbReference type="ARBA" id="ARBA00023014"/>
    </source>
</evidence>
<dbReference type="GO" id="GO:0051537">
    <property type="term" value="F:2 iron, 2 sulfur cluster binding"/>
    <property type="evidence" value="ECO:0007669"/>
    <property type="project" value="UniProtKB-KW"/>
</dbReference>
<keyword evidence="3" id="KW-0001">2Fe-2S</keyword>
<evidence type="ECO:0000256" key="7">
    <source>
        <dbReference type="ARBA" id="ARBA00023004"/>
    </source>
</evidence>
<comment type="cofactor">
    <cofactor evidence="9">
        <name>[2Fe-2S] cluster</name>
        <dbReference type="ChEBI" id="CHEBI:190135"/>
    </cofactor>
</comment>
<dbReference type="Gene3D" id="3.40.50.80">
    <property type="entry name" value="Nucleotide-binding domain of ferredoxin-NADP reductase (FNR) module"/>
    <property type="match status" value="1"/>
</dbReference>
<evidence type="ECO:0000256" key="2">
    <source>
        <dbReference type="ARBA" id="ARBA00022630"/>
    </source>
</evidence>
<comment type="caution">
    <text evidence="13">The sequence shown here is derived from an EMBL/GenBank/DDBJ whole genome shotgun (WGS) entry which is preliminary data.</text>
</comment>
<dbReference type="AlphaFoldDB" id="A0A383XRF4"/>
<evidence type="ECO:0000256" key="6">
    <source>
        <dbReference type="ARBA" id="ARBA00023002"/>
    </source>
</evidence>
<feature type="transmembrane region" description="Helical" evidence="10">
    <location>
        <begin position="12"/>
        <end position="32"/>
    </location>
</feature>
<dbReference type="FunFam" id="2.40.30.10:FF:000034">
    <property type="entry name" value="Flavohemoprotein"/>
    <property type="match status" value="1"/>
</dbReference>
<evidence type="ECO:0008006" key="15">
    <source>
        <dbReference type="Google" id="ProtNLM"/>
    </source>
</evidence>
<dbReference type="Gene3D" id="2.40.30.10">
    <property type="entry name" value="Translation factors"/>
    <property type="match status" value="1"/>
</dbReference>
<dbReference type="InterPro" id="IPR036010">
    <property type="entry name" value="2Fe-2S_ferredoxin-like_sf"/>
</dbReference>
<dbReference type="EMBL" id="QEQK01000012">
    <property type="protein sequence ID" value="PWN55208.1"/>
    <property type="molecule type" value="Genomic_DNA"/>
</dbReference>
<protein>
    <recommendedName>
        <fullName evidence="15">FAD/NAD(P)-binding oxidoreductase</fullName>
    </recommendedName>
</protein>
<dbReference type="InterPro" id="IPR006058">
    <property type="entry name" value="2Fe2S_fd_BS"/>
</dbReference>
<evidence type="ECO:0000256" key="5">
    <source>
        <dbReference type="ARBA" id="ARBA00022827"/>
    </source>
</evidence>
<feature type="domain" description="2Fe-2S ferredoxin-type" evidence="11">
    <location>
        <begin position="340"/>
        <end position="423"/>
    </location>
</feature>
<dbReference type="Proteomes" id="UP000251800">
    <property type="component" value="Unassembled WGS sequence"/>
</dbReference>
<dbReference type="InterPro" id="IPR008333">
    <property type="entry name" value="Cbr1-like_FAD-bd_dom"/>
</dbReference>
<dbReference type="GO" id="GO:0016491">
    <property type="term" value="F:oxidoreductase activity"/>
    <property type="evidence" value="ECO:0007669"/>
    <property type="project" value="UniProtKB-KW"/>
</dbReference>
<evidence type="ECO:0000313" key="14">
    <source>
        <dbReference type="Proteomes" id="UP000251800"/>
    </source>
</evidence>
<dbReference type="PROSITE" id="PS00197">
    <property type="entry name" value="2FE2S_FER_1"/>
    <property type="match status" value="1"/>
</dbReference>
<keyword evidence="6" id="KW-0560">Oxidoreductase</keyword>
<dbReference type="PROSITE" id="PS51085">
    <property type="entry name" value="2FE2S_FER_2"/>
    <property type="match status" value="1"/>
</dbReference>
<evidence type="ECO:0000259" key="11">
    <source>
        <dbReference type="PROSITE" id="PS51085"/>
    </source>
</evidence>
<evidence type="ECO:0000256" key="10">
    <source>
        <dbReference type="SAM" id="Phobius"/>
    </source>
</evidence>